<dbReference type="Proteomes" id="UP000051931">
    <property type="component" value="Unassembled WGS sequence"/>
</dbReference>
<dbReference type="RefSeq" id="WP_027825133.1">
    <property type="nucleotide sequence ID" value="NZ_AUEI01000009.1"/>
</dbReference>
<evidence type="ECO:0000313" key="2">
    <source>
        <dbReference type="EMBL" id="KRL62672.1"/>
    </source>
</evidence>
<dbReference type="EMBL" id="AZFB01000008">
    <property type="protein sequence ID" value="KRL62672.1"/>
    <property type="molecule type" value="Genomic_DNA"/>
</dbReference>
<evidence type="ECO:0000259" key="1">
    <source>
        <dbReference type="SMART" id="SM00731"/>
    </source>
</evidence>
<dbReference type="PATRIC" id="fig|1122152.4.peg.1329"/>
<feature type="domain" description="SprT-like" evidence="1">
    <location>
        <begin position="4"/>
        <end position="146"/>
    </location>
</feature>
<dbReference type="NCBIfam" id="NF003339">
    <property type="entry name" value="PRK04351.1"/>
    <property type="match status" value="1"/>
</dbReference>
<gene>
    <name evidence="2" type="ORF">FC23_GL001294</name>
</gene>
<dbReference type="GO" id="GO:0006950">
    <property type="term" value="P:response to stress"/>
    <property type="evidence" value="ECO:0007669"/>
    <property type="project" value="UniProtKB-ARBA"/>
</dbReference>
<dbReference type="eggNOG" id="COG3091">
    <property type="taxonomic scope" value="Bacteria"/>
</dbReference>
<evidence type="ECO:0000313" key="3">
    <source>
        <dbReference type="Proteomes" id="UP000051931"/>
    </source>
</evidence>
<dbReference type="AlphaFoldDB" id="A0A0R1S0K3"/>
<dbReference type="InterPro" id="IPR035240">
    <property type="entry name" value="SprT_Zn_ribbon"/>
</dbReference>
<dbReference type="InterPro" id="IPR006640">
    <property type="entry name" value="SprT-like_domain"/>
</dbReference>
<comment type="caution">
    <text evidence="2">The sequence shown here is derived from an EMBL/GenBank/DDBJ whole genome shotgun (WGS) entry which is preliminary data.</text>
</comment>
<dbReference type="Pfam" id="PF10263">
    <property type="entry name" value="SprT-like"/>
    <property type="match status" value="1"/>
</dbReference>
<dbReference type="STRING" id="1122152.GCA_000425905_01174"/>
<accession>A0A0R1S0K3</accession>
<dbReference type="SMART" id="SM00731">
    <property type="entry name" value="SprT"/>
    <property type="match status" value="1"/>
</dbReference>
<name>A0A0R1S0K3_9LACO</name>
<dbReference type="OrthoDB" id="9799909at2"/>
<dbReference type="Pfam" id="PF17283">
    <property type="entry name" value="Zn_ribbon_SprT"/>
    <property type="match status" value="1"/>
</dbReference>
<reference evidence="2 3" key="1">
    <citation type="journal article" date="2015" name="Genome Announc.">
        <title>Expanding the biotechnology potential of lactobacilli through comparative genomics of 213 strains and associated genera.</title>
        <authorList>
            <person name="Sun Z."/>
            <person name="Harris H.M."/>
            <person name="McCann A."/>
            <person name="Guo C."/>
            <person name="Argimon S."/>
            <person name="Zhang W."/>
            <person name="Yang X."/>
            <person name="Jeffery I.B."/>
            <person name="Cooney J.C."/>
            <person name="Kagawa T.F."/>
            <person name="Liu W."/>
            <person name="Song Y."/>
            <person name="Salvetti E."/>
            <person name="Wrobel A."/>
            <person name="Rasinkangas P."/>
            <person name="Parkhill J."/>
            <person name="Rea M.C."/>
            <person name="O'Sullivan O."/>
            <person name="Ritari J."/>
            <person name="Douillard F.P."/>
            <person name="Paul Ross R."/>
            <person name="Yang R."/>
            <person name="Briner A.E."/>
            <person name="Felis G.E."/>
            <person name="de Vos W.M."/>
            <person name="Barrangou R."/>
            <person name="Klaenhammer T.R."/>
            <person name="Caufield P.W."/>
            <person name="Cui Y."/>
            <person name="Zhang H."/>
            <person name="O'Toole P.W."/>
        </authorList>
    </citation>
    <scope>NUCLEOTIDE SEQUENCE [LARGE SCALE GENOMIC DNA]</scope>
    <source>
        <strain evidence="2 3">DSM 15354</strain>
    </source>
</reference>
<sequence length="151" mass="18310">MNEKELTQLVKAISLKYFDYPFDGQVIINYRFKTTGGRYHLNDHHIEINAHFLKKKYYQDLVGIIKHELCHYYLHVHHLGYRHRDQDFKYLLKKVGASRYAPDIGLRKKPKYLYCCHNCGQRYPRQRRLNTRRFLCGKCHGKLFLLKKDLH</sequence>
<proteinExistence type="predicted"/>
<protein>
    <submittedName>
        <fullName evidence="2">Metallopeptidase</fullName>
    </submittedName>
</protein>
<keyword evidence="3" id="KW-1185">Reference proteome</keyword>
<organism evidence="2 3">
    <name type="scientific">Lactobacillus psittaci DSM 15354</name>
    <dbReference type="NCBI Taxonomy" id="1122152"/>
    <lineage>
        <taxon>Bacteria</taxon>
        <taxon>Bacillati</taxon>
        <taxon>Bacillota</taxon>
        <taxon>Bacilli</taxon>
        <taxon>Lactobacillales</taxon>
        <taxon>Lactobacillaceae</taxon>
        <taxon>Lactobacillus</taxon>
    </lineage>
</organism>